<dbReference type="OrthoDB" id="6627079at2759"/>
<keyword evidence="2" id="KW-1185">Reference proteome</keyword>
<gene>
    <name evidence="1" type="ORF">PAPOLLO_LOCUS27728</name>
</gene>
<evidence type="ECO:0000313" key="1">
    <source>
        <dbReference type="EMBL" id="CAG5058822.1"/>
    </source>
</evidence>
<sequence>MDEQLHLQLREVTREVINIVLEHVEVQVAHERARPRVWRQKWIARRTARGASYELLRELAVEDTQEYYFALRLTEDSFNVLLDRVTPDIQRSVTYMRCVLPAKVKLHAVLYMMAHGTSFRTMLHLFRVPKSTLSKMISEVCDAIYNALKDYIQEFGDGVDCDVTLEFGDGVGCDVMLEFGDGVGCGGVDEM</sequence>
<dbReference type="EMBL" id="CAJQZP010001686">
    <property type="protein sequence ID" value="CAG5058822.1"/>
    <property type="molecule type" value="Genomic_DNA"/>
</dbReference>
<name>A0A8S3YBH9_PARAO</name>
<accession>A0A8S3YBH9</accession>
<protein>
    <submittedName>
        <fullName evidence="1">(apollo) hypothetical protein</fullName>
    </submittedName>
</protein>
<proteinExistence type="predicted"/>
<comment type="caution">
    <text evidence="1">The sequence shown here is derived from an EMBL/GenBank/DDBJ whole genome shotgun (WGS) entry which is preliminary data.</text>
</comment>
<dbReference type="AlphaFoldDB" id="A0A8S3YBH9"/>
<dbReference type="Proteomes" id="UP000691718">
    <property type="component" value="Unassembled WGS sequence"/>
</dbReference>
<evidence type="ECO:0000313" key="2">
    <source>
        <dbReference type="Proteomes" id="UP000691718"/>
    </source>
</evidence>
<reference evidence="1" key="1">
    <citation type="submission" date="2021-04" db="EMBL/GenBank/DDBJ databases">
        <authorList>
            <person name="Tunstrom K."/>
        </authorList>
    </citation>
    <scope>NUCLEOTIDE SEQUENCE</scope>
</reference>
<organism evidence="1 2">
    <name type="scientific">Parnassius apollo</name>
    <name type="common">Apollo butterfly</name>
    <name type="synonym">Papilio apollo</name>
    <dbReference type="NCBI Taxonomy" id="110799"/>
    <lineage>
        <taxon>Eukaryota</taxon>
        <taxon>Metazoa</taxon>
        <taxon>Ecdysozoa</taxon>
        <taxon>Arthropoda</taxon>
        <taxon>Hexapoda</taxon>
        <taxon>Insecta</taxon>
        <taxon>Pterygota</taxon>
        <taxon>Neoptera</taxon>
        <taxon>Endopterygota</taxon>
        <taxon>Lepidoptera</taxon>
        <taxon>Glossata</taxon>
        <taxon>Ditrysia</taxon>
        <taxon>Papilionoidea</taxon>
        <taxon>Papilionidae</taxon>
        <taxon>Parnassiinae</taxon>
        <taxon>Parnassini</taxon>
        <taxon>Parnassius</taxon>
        <taxon>Parnassius</taxon>
    </lineage>
</organism>